<reference evidence="8 9" key="2">
    <citation type="journal article" date="2011" name="Stand. Genomic Sci.">
        <title>Complete genome sequence of Staphylothermus hellenicus P8.</title>
        <authorList>
            <person name="Anderson I."/>
            <person name="Wirth R."/>
            <person name="Lucas S."/>
            <person name="Copeland A."/>
            <person name="Lapidus A."/>
            <person name="Cheng J.F."/>
            <person name="Goodwin L."/>
            <person name="Pitluck S."/>
            <person name="Davenport K."/>
            <person name="Detter J.C."/>
            <person name="Han C."/>
            <person name="Tapia R."/>
            <person name="Land M."/>
            <person name="Hauser L."/>
            <person name="Pati A."/>
            <person name="Mikhailova N."/>
            <person name="Woyke T."/>
            <person name="Klenk H.P."/>
            <person name="Kyrpides N."/>
            <person name="Ivanova N."/>
        </authorList>
    </citation>
    <scope>NUCLEOTIDE SEQUENCE [LARGE SCALE GENOMIC DNA]</scope>
    <source>
        <strain evidence="9">DSM 12710 / JCM 10830 / BK20S6-10-b1 / P8</strain>
    </source>
</reference>
<dbReference type="EMBL" id="CP002051">
    <property type="protein sequence ID" value="ADI31776.1"/>
    <property type="molecule type" value="Genomic_DNA"/>
</dbReference>
<proteinExistence type="inferred from homology"/>
<keyword evidence="4 6" id="KW-0645">Protease</keyword>
<dbReference type="KEGG" id="shc:Shell_0653"/>
<dbReference type="Proteomes" id="UP000002573">
    <property type="component" value="Chromosome"/>
</dbReference>
<dbReference type="eggNOG" id="arCOG04322">
    <property type="taxonomic scope" value="Archaea"/>
</dbReference>
<dbReference type="InterPro" id="IPR023042">
    <property type="entry name" value="Peptidase_M17_leu_NH2_pept"/>
</dbReference>
<reference evidence="9" key="1">
    <citation type="submission" date="2010-05" db="EMBL/GenBank/DDBJ databases">
        <title>Complete sequence of Staphylothermus hellenicus DSM 12710.</title>
        <authorList>
            <consortium name="US DOE Joint Genome Institute"/>
            <person name="Lucas S."/>
            <person name="Copeland A."/>
            <person name="Lapidus A."/>
            <person name="Cheng J.-F."/>
            <person name="Bruce D."/>
            <person name="Goodwin L."/>
            <person name="Pitluck S."/>
            <person name="Davenport K."/>
            <person name="Detter J.C."/>
            <person name="Han C."/>
            <person name="Tapia R."/>
            <person name="Larimer F."/>
            <person name="Land M."/>
            <person name="Hauser L."/>
            <person name="Kyrpides N."/>
            <person name="Mikhailova N."/>
            <person name="Anderson I.J."/>
            <person name="Woyke T."/>
        </authorList>
    </citation>
    <scope>NUCLEOTIDE SEQUENCE [LARGE SCALE GENOMIC DNA]</scope>
    <source>
        <strain evidence="9">DSM 12710 / JCM 10830 / BK20S6-10-b1 / P8</strain>
    </source>
</reference>
<protein>
    <recommendedName>
        <fullName evidence="6">Probable cytosol aminopeptidase</fullName>
        <ecNumber evidence="6">3.4.11.1</ecNumber>
    </recommendedName>
    <alternativeName>
        <fullName evidence="6">Leucine aminopeptidase</fullName>
        <shortName evidence="6">LAP</shortName>
        <ecNumber evidence="6">3.4.11.10</ecNumber>
    </alternativeName>
    <alternativeName>
        <fullName evidence="6">Leucyl aminopeptidase</fullName>
    </alternativeName>
</protein>
<feature type="binding site" evidence="6">
    <location>
        <position position="262"/>
    </location>
    <ligand>
        <name>Mn(2+)</name>
        <dbReference type="ChEBI" id="CHEBI:29035"/>
        <label>2</label>
    </ligand>
</feature>
<dbReference type="InterPro" id="IPR043472">
    <property type="entry name" value="Macro_dom-like"/>
</dbReference>
<dbReference type="GO" id="GO:0006508">
    <property type="term" value="P:proteolysis"/>
    <property type="evidence" value="ECO:0007669"/>
    <property type="project" value="UniProtKB-KW"/>
</dbReference>
<sequence length="499" mass="55459">MAKLKYILSDKSLDKIDVDTLIVPVISENNKPRIPEEIRDAYRELIDTIISSGDFKGEEKEVIIGYSRNRIKRLVLAGLGKEPDHETFREAVASAINSIAEKQSVHAGLYLRDLKNIFEISDLIDNSVLTIEITLFDPGELFKTENKKLTLKEMVLIVDNISEDMENALKRSTIISDAVNYARRIAETPSSTMNPARIEEEAKKLAEQYGLEIKVFQKEDLEKMGMNGILAVGSGGGIPPRLIILEYRGRNSNEWDYAFVGKTVTFDAGGLNLKPTGYIDNMKYDKCGGAVVLGIMKAVAELKLPVNVVAALPAVENLPGPNAYKPRDVIKMYNGLTVEVGNTDAEGRLILADALSYIDKNYTPKQIFDLATLTGAIVIALGNYAAGLFTENDEVAKKLYDIGWKIGERVWHMPLWKEYYEQLKSNIADTNNIGGRPAGAITAAAFLSKFVSDKKRWIHLDIAGVSFVEKGYPKKAYYKPAATGFGVRLLTYYLLKDLE</sequence>
<keyword evidence="6" id="KW-0963">Cytoplasm</keyword>
<keyword evidence="5 6" id="KW-0378">Hydrolase</keyword>
<dbReference type="AlphaFoldDB" id="D7DC79"/>
<comment type="similarity">
    <text evidence="2 6">Belongs to the peptidase M17 family.</text>
</comment>
<feature type="active site" evidence="6">
    <location>
        <position position="348"/>
    </location>
</feature>
<comment type="catalytic activity">
    <reaction evidence="6">
        <text>Release of an N-terminal amino acid, preferentially leucine, but not glutamic or aspartic acids.</text>
        <dbReference type="EC" id="3.4.11.10"/>
    </reaction>
</comment>
<keyword evidence="6" id="KW-0464">Manganese</keyword>
<evidence type="ECO:0000313" key="8">
    <source>
        <dbReference type="EMBL" id="ADI31776.1"/>
    </source>
</evidence>
<keyword evidence="6" id="KW-0479">Metal-binding</keyword>
<comment type="subcellular location">
    <subcellularLocation>
        <location evidence="6">Cytoplasm</location>
    </subcellularLocation>
</comment>
<dbReference type="SUPFAM" id="SSF52949">
    <property type="entry name" value="Macro domain-like"/>
    <property type="match status" value="1"/>
</dbReference>
<dbReference type="CDD" id="cd00433">
    <property type="entry name" value="Peptidase_M17"/>
    <property type="match status" value="1"/>
</dbReference>
<gene>
    <name evidence="6" type="primary">pepA</name>
    <name evidence="8" type="ordered locus">Shell_0653</name>
</gene>
<dbReference type="OrthoDB" id="18419at2157"/>
<dbReference type="InterPro" id="IPR008283">
    <property type="entry name" value="Peptidase_M17_N"/>
</dbReference>
<dbReference type="PRINTS" id="PR00481">
    <property type="entry name" value="LAMNOPPTDASE"/>
</dbReference>
<evidence type="ECO:0000256" key="3">
    <source>
        <dbReference type="ARBA" id="ARBA00022438"/>
    </source>
</evidence>
<dbReference type="PROSITE" id="PS00631">
    <property type="entry name" value="CYTOSOL_AP"/>
    <property type="match status" value="1"/>
</dbReference>
<organism evidence="8 9">
    <name type="scientific">Staphylothermus hellenicus (strain DSM 12710 / JCM 10830 / BK20S6-10-b1 / P8)</name>
    <dbReference type="NCBI Taxonomy" id="591019"/>
    <lineage>
        <taxon>Archaea</taxon>
        <taxon>Thermoproteota</taxon>
        <taxon>Thermoprotei</taxon>
        <taxon>Desulfurococcales</taxon>
        <taxon>Desulfurococcaceae</taxon>
        <taxon>Staphylothermus</taxon>
    </lineage>
</organism>
<feature type="binding site" evidence="6">
    <location>
        <position position="267"/>
    </location>
    <ligand>
        <name>Mn(2+)</name>
        <dbReference type="ChEBI" id="CHEBI:29035"/>
        <label>1</label>
    </ligand>
</feature>
<feature type="binding site" evidence="6">
    <location>
        <position position="285"/>
    </location>
    <ligand>
        <name>Mn(2+)</name>
        <dbReference type="ChEBI" id="CHEBI:29035"/>
        <label>2</label>
    </ligand>
</feature>
<evidence type="ECO:0000256" key="4">
    <source>
        <dbReference type="ARBA" id="ARBA00022670"/>
    </source>
</evidence>
<dbReference type="SUPFAM" id="SSF53187">
    <property type="entry name" value="Zn-dependent exopeptidases"/>
    <property type="match status" value="1"/>
</dbReference>
<accession>D7DC79</accession>
<dbReference type="PANTHER" id="PTHR11963:SF23">
    <property type="entry name" value="CYTOSOL AMINOPEPTIDASE"/>
    <property type="match status" value="1"/>
</dbReference>
<dbReference type="Gene3D" id="3.40.220.10">
    <property type="entry name" value="Leucine Aminopeptidase, subunit E, domain 1"/>
    <property type="match status" value="1"/>
</dbReference>
<dbReference type="Pfam" id="PF02789">
    <property type="entry name" value="Peptidase_M17_N"/>
    <property type="match status" value="1"/>
</dbReference>
<comment type="catalytic activity">
    <reaction evidence="1 6">
        <text>Release of an N-terminal amino acid, Xaa-|-Yaa-, in which Xaa is preferably Leu, but may be other amino acids including Pro although not Arg or Lys, and Yaa may be Pro. Amino acid amides and methyl esters are also readily hydrolyzed, but rates on arylamides are exceedingly low.</text>
        <dbReference type="EC" id="3.4.11.1"/>
    </reaction>
</comment>
<dbReference type="HAMAP" id="MF_00181">
    <property type="entry name" value="Cytosol_peptidase_M17"/>
    <property type="match status" value="1"/>
</dbReference>
<dbReference type="HOGENOM" id="CLU_013734_2_2_2"/>
<dbReference type="GO" id="GO:0005737">
    <property type="term" value="C:cytoplasm"/>
    <property type="evidence" value="ECO:0007669"/>
    <property type="project" value="UniProtKB-SubCell"/>
</dbReference>
<name>D7DC79_STAHD</name>
<dbReference type="NCBIfam" id="NF002074">
    <property type="entry name" value="PRK00913.1-4"/>
    <property type="match status" value="1"/>
</dbReference>
<keyword evidence="9" id="KW-1185">Reference proteome</keyword>
<evidence type="ECO:0000256" key="1">
    <source>
        <dbReference type="ARBA" id="ARBA00000135"/>
    </source>
</evidence>
<dbReference type="InterPro" id="IPR011356">
    <property type="entry name" value="Leucine_aapep/pepB"/>
</dbReference>
<feature type="active site" evidence="6">
    <location>
        <position position="274"/>
    </location>
</feature>
<evidence type="ECO:0000256" key="5">
    <source>
        <dbReference type="ARBA" id="ARBA00022801"/>
    </source>
</evidence>
<dbReference type="InterPro" id="IPR000819">
    <property type="entry name" value="Peptidase_M17_C"/>
</dbReference>
<dbReference type="EC" id="3.4.11.1" evidence="6"/>
<evidence type="ECO:0000259" key="7">
    <source>
        <dbReference type="PROSITE" id="PS00631"/>
    </source>
</evidence>
<dbReference type="GO" id="GO:0070006">
    <property type="term" value="F:metalloaminopeptidase activity"/>
    <property type="evidence" value="ECO:0007669"/>
    <property type="project" value="InterPro"/>
</dbReference>
<feature type="domain" description="Cytosol aminopeptidase" evidence="7">
    <location>
        <begin position="342"/>
        <end position="349"/>
    </location>
</feature>
<evidence type="ECO:0000256" key="6">
    <source>
        <dbReference type="HAMAP-Rule" id="MF_00181"/>
    </source>
</evidence>
<dbReference type="STRING" id="591019.Shell_0653"/>
<evidence type="ECO:0000313" key="9">
    <source>
        <dbReference type="Proteomes" id="UP000002573"/>
    </source>
</evidence>
<dbReference type="Gene3D" id="3.40.630.10">
    <property type="entry name" value="Zn peptidases"/>
    <property type="match status" value="1"/>
</dbReference>
<comment type="cofactor">
    <cofactor evidence="6">
        <name>Mn(2+)</name>
        <dbReference type="ChEBI" id="CHEBI:29035"/>
    </cofactor>
    <text evidence="6">Binds 2 manganese ions per subunit.</text>
</comment>
<keyword evidence="3 6" id="KW-0031">Aminopeptidase</keyword>
<feature type="binding site" evidence="6">
    <location>
        <position position="344"/>
    </location>
    <ligand>
        <name>Mn(2+)</name>
        <dbReference type="ChEBI" id="CHEBI:29035"/>
        <label>1</label>
    </ligand>
</feature>
<feature type="binding site" evidence="6">
    <location>
        <position position="267"/>
    </location>
    <ligand>
        <name>Mn(2+)</name>
        <dbReference type="ChEBI" id="CHEBI:29035"/>
        <label>2</label>
    </ligand>
</feature>
<dbReference type="Pfam" id="PF00883">
    <property type="entry name" value="Peptidase_M17"/>
    <property type="match status" value="1"/>
</dbReference>
<feature type="binding site" evidence="6">
    <location>
        <position position="346"/>
    </location>
    <ligand>
        <name>Mn(2+)</name>
        <dbReference type="ChEBI" id="CHEBI:29035"/>
        <label>2</label>
    </ligand>
</feature>
<dbReference type="EC" id="3.4.11.10" evidence="6"/>
<dbReference type="GO" id="GO:0030145">
    <property type="term" value="F:manganese ion binding"/>
    <property type="evidence" value="ECO:0007669"/>
    <property type="project" value="UniProtKB-UniRule"/>
</dbReference>
<feature type="binding site" evidence="6">
    <location>
        <position position="346"/>
    </location>
    <ligand>
        <name>Mn(2+)</name>
        <dbReference type="ChEBI" id="CHEBI:29035"/>
        <label>1</label>
    </ligand>
</feature>
<evidence type="ECO:0000256" key="2">
    <source>
        <dbReference type="ARBA" id="ARBA00009528"/>
    </source>
</evidence>
<dbReference type="PANTHER" id="PTHR11963">
    <property type="entry name" value="LEUCINE AMINOPEPTIDASE-RELATED"/>
    <property type="match status" value="1"/>
</dbReference>
<comment type="function">
    <text evidence="6">Presumably involved in the processing and regular turnover of intracellular proteins. Catalyzes the removal of unsubstituted N-terminal amino acids from various peptides.</text>
</comment>